<organism evidence="4 5">
    <name type="scientific">Heterostelium pallidum (strain ATCC 26659 / Pp 5 / PN500)</name>
    <name type="common">Cellular slime mold</name>
    <name type="synonym">Polysphondylium pallidum</name>
    <dbReference type="NCBI Taxonomy" id="670386"/>
    <lineage>
        <taxon>Eukaryota</taxon>
        <taxon>Amoebozoa</taxon>
        <taxon>Evosea</taxon>
        <taxon>Eumycetozoa</taxon>
        <taxon>Dictyostelia</taxon>
        <taxon>Acytosteliales</taxon>
        <taxon>Acytosteliaceae</taxon>
        <taxon>Heterostelium</taxon>
    </lineage>
</organism>
<dbReference type="RefSeq" id="XP_020427239.1">
    <property type="nucleotide sequence ID" value="XM_020581936.1"/>
</dbReference>
<dbReference type="Gene3D" id="3.40.50.1820">
    <property type="entry name" value="alpha/beta hydrolase"/>
    <property type="match status" value="1"/>
</dbReference>
<keyword evidence="4" id="KW-0378">Hydrolase</keyword>
<gene>
    <name evidence="4" type="primary">abhd</name>
    <name evidence="4" type="ORF">PPL_11179</name>
</gene>
<dbReference type="SUPFAM" id="SSF53474">
    <property type="entry name" value="alpha/beta-Hydrolases"/>
    <property type="match status" value="1"/>
</dbReference>
<dbReference type="Proteomes" id="UP000001396">
    <property type="component" value="Unassembled WGS sequence"/>
</dbReference>
<feature type="active site" description="Charge relay system" evidence="2">
    <location>
        <position position="185"/>
    </location>
</feature>
<dbReference type="FunCoup" id="D3BTR9">
    <property type="interactions" value="172"/>
</dbReference>
<dbReference type="GeneID" id="31366647"/>
<dbReference type="GO" id="GO:0047372">
    <property type="term" value="F:monoacylglycerol lipase activity"/>
    <property type="evidence" value="ECO:0007669"/>
    <property type="project" value="TreeGrafter"/>
</dbReference>
<comment type="similarity">
    <text evidence="1">Belongs to the AB hydrolase superfamily. AB hydrolase 4 family.</text>
</comment>
<name>D3BTR9_HETP5</name>
<feature type="domain" description="AB hydrolase-1" evidence="3">
    <location>
        <begin position="104"/>
        <end position="347"/>
    </location>
</feature>
<feature type="active site" description="Charge relay system" evidence="2">
    <location>
        <position position="312"/>
    </location>
</feature>
<evidence type="ECO:0000259" key="3">
    <source>
        <dbReference type="Pfam" id="PF00561"/>
    </source>
</evidence>
<sequence>MSEIKLYFNNNQENLERLKKCPSLYQEKDGEPYQSNDSPSILNAATYDPPYYLYNSHIMNYYVTFKMKRLHLKRDRDELVNEEDGGTVSLDWYNFGNEFDAKTPTIVICHGLTGGSHEPYIQYFAKYAYDTKGFRSVVFNNRGCAGNKITADTGYCGIKVDDLEMCIRKIQEKYPEAPLFLAGFSLGSVILVNYLNKHQEDSPFLAHLCISNPMDMNKSMENLMSTYLNSYLYGKGLAVNIKKLLYKFGDRLDKYATKEQIKNAASIKDLDDLVTSKMFGFEDGDHYYREASSSNHIEKLQKPILFINASDDTISPPQGMASVYEKFKNNPNTMLALTKRGGHLGFISYRDWTSWADKAGVEYFSTFLENK</sequence>
<dbReference type="EMBL" id="ADBJ01000056">
    <property type="protein sequence ID" value="EFA75105.1"/>
    <property type="molecule type" value="Genomic_DNA"/>
</dbReference>
<dbReference type="GO" id="GO:0008126">
    <property type="term" value="F:acetylesterase activity"/>
    <property type="evidence" value="ECO:0007669"/>
    <property type="project" value="TreeGrafter"/>
</dbReference>
<evidence type="ECO:0000313" key="5">
    <source>
        <dbReference type="Proteomes" id="UP000001396"/>
    </source>
</evidence>
<evidence type="ECO:0000256" key="1">
    <source>
        <dbReference type="ARBA" id="ARBA00010884"/>
    </source>
</evidence>
<dbReference type="AlphaFoldDB" id="D3BTR9"/>
<dbReference type="PANTHER" id="PTHR10794">
    <property type="entry name" value="ABHYDROLASE DOMAIN-CONTAINING PROTEIN"/>
    <property type="match status" value="1"/>
</dbReference>
<dbReference type="GO" id="GO:0051792">
    <property type="term" value="P:medium-chain fatty acid biosynthetic process"/>
    <property type="evidence" value="ECO:0007669"/>
    <property type="project" value="TreeGrafter"/>
</dbReference>
<dbReference type="PANTHER" id="PTHR10794:SF63">
    <property type="entry name" value="ALPHA_BETA HYDROLASE 1, ISOFORM A"/>
    <property type="match status" value="1"/>
</dbReference>
<dbReference type="PIRSF" id="PIRSF005211">
    <property type="entry name" value="Ab_hydro_YheT"/>
    <property type="match status" value="1"/>
</dbReference>
<dbReference type="InterPro" id="IPR029058">
    <property type="entry name" value="AB_hydrolase_fold"/>
</dbReference>
<accession>D3BTR9</accession>
<dbReference type="GO" id="GO:0051793">
    <property type="term" value="P:medium-chain fatty acid catabolic process"/>
    <property type="evidence" value="ECO:0007669"/>
    <property type="project" value="TreeGrafter"/>
</dbReference>
<evidence type="ECO:0000313" key="4">
    <source>
        <dbReference type="EMBL" id="EFA75105.1"/>
    </source>
</evidence>
<dbReference type="InterPro" id="IPR000073">
    <property type="entry name" value="AB_hydrolase_1"/>
</dbReference>
<protein>
    <submittedName>
        <fullName evidence="4">Alpha/beta hydrolase fold-1 domain-containing protein</fullName>
    </submittedName>
</protein>
<proteinExistence type="inferred from homology"/>
<feature type="active site" description="Charge relay system" evidence="2">
    <location>
        <position position="343"/>
    </location>
</feature>
<dbReference type="OMA" id="HCTGEDV"/>
<comment type="caution">
    <text evidence="4">The sequence shown here is derived from an EMBL/GenBank/DDBJ whole genome shotgun (WGS) entry which is preliminary data.</text>
</comment>
<dbReference type="Pfam" id="PF00561">
    <property type="entry name" value="Abhydrolase_1"/>
    <property type="match status" value="1"/>
</dbReference>
<dbReference type="InterPro" id="IPR050960">
    <property type="entry name" value="AB_hydrolase_4_sf"/>
</dbReference>
<evidence type="ECO:0000256" key="2">
    <source>
        <dbReference type="PIRSR" id="PIRSR005211-1"/>
    </source>
</evidence>
<dbReference type="InterPro" id="IPR012020">
    <property type="entry name" value="ABHD4"/>
</dbReference>
<keyword evidence="5" id="KW-1185">Reference proteome</keyword>
<dbReference type="ESTHER" id="polpa-d3btr9">
    <property type="family name" value="abh_upf0017"/>
</dbReference>
<dbReference type="InParanoid" id="D3BTR9"/>
<reference evidence="4 5" key="1">
    <citation type="journal article" date="2011" name="Genome Res.">
        <title>Phylogeny-wide analysis of social amoeba genomes highlights ancient origins for complex intercellular communication.</title>
        <authorList>
            <person name="Heidel A.J."/>
            <person name="Lawal H.M."/>
            <person name="Felder M."/>
            <person name="Schilde C."/>
            <person name="Helps N.R."/>
            <person name="Tunggal B."/>
            <person name="Rivero F."/>
            <person name="John U."/>
            <person name="Schleicher M."/>
            <person name="Eichinger L."/>
            <person name="Platzer M."/>
            <person name="Noegel A.A."/>
            <person name="Schaap P."/>
            <person name="Gloeckner G."/>
        </authorList>
    </citation>
    <scope>NUCLEOTIDE SEQUENCE [LARGE SCALE GENOMIC DNA]</scope>
    <source>
        <strain evidence="5">ATCC 26659 / Pp 5 / PN500</strain>
    </source>
</reference>